<accession>A0ABQ1F9I0</accession>
<keyword evidence="2" id="KW-1185">Reference proteome</keyword>
<dbReference type="EMBL" id="BMDU01000010">
    <property type="protein sequence ID" value="GGA02828.1"/>
    <property type="molecule type" value="Genomic_DNA"/>
</dbReference>
<comment type="caution">
    <text evidence="1">The sequence shown here is derived from an EMBL/GenBank/DDBJ whole genome shotgun (WGS) entry which is preliminary data.</text>
</comment>
<evidence type="ECO:0000313" key="2">
    <source>
        <dbReference type="Proteomes" id="UP000628109"/>
    </source>
</evidence>
<proteinExistence type="predicted"/>
<evidence type="ECO:0000313" key="1">
    <source>
        <dbReference type="EMBL" id="GGA02828.1"/>
    </source>
</evidence>
<dbReference type="Proteomes" id="UP000628109">
    <property type="component" value="Unassembled WGS sequence"/>
</dbReference>
<sequence length="77" mass="8534">MGWRGICAVLQRLSQKLAALAPTPNPSRLREGNVLDWPFPGIPNLSAAWLSASRFSERVLLWDHNRSAFIAKMVSCG</sequence>
<protein>
    <submittedName>
        <fullName evidence="1">Uncharacterized protein</fullName>
    </submittedName>
</protein>
<organism evidence="1 2">
    <name type="scientific">Sphingobium fuliginis (strain ATCC 27551)</name>
    <dbReference type="NCBI Taxonomy" id="336203"/>
    <lineage>
        <taxon>Bacteria</taxon>
        <taxon>Pseudomonadati</taxon>
        <taxon>Pseudomonadota</taxon>
        <taxon>Alphaproteobacteria</taxon>
        <taxon>Sphingomonadales</taxon>
        <taxon>Sphingomonadaceae</taxon>
        <taxon>Sphingobium</taxon>
    </lineage>
</organism>
<name>A0ABQ1F9I0_SPHSA</name>
<reference evidence="2" key="1">
    <citation type="journal article" date="2019" name="Int. J. Syst. Evol. Microbiol.">
        <title>The Global Catalogue of Microorganisms (GCM) 10K type strain sequencing project: providing services to taxonomists for standard genome sequencing and annotation.</title>
        <authorList>
            <consortium name="The Broad Institute Genomics Platform"/>
            <consortium name="The Broad Institute Genome Sequencing Center for Infectious Disease"/>
            <person name="Wu L."/>
            <person name="Ma J."/>
        </authorList>
    </citation>
    <scope>NUCLEOTIDE SEQUENCE [LARGE SCALE GENOMIC DNA]</scope>
    <source>
        <strain evidence="2">CCM 7327</strain>
    </source>
</reference>
<gene>
    <name evidence="1" type="ORF">GCM10019071_36790</name>
</gene>